<comment type="caution">
    <text evidence="1">The sequence shown here is derived from an EMBL/GenBank/DDBJ whole genome shotgun (WGS) entry which is preliminary data.</text>
</comment>
<dbReference type="EMBL" id="SRPO01000172">
    <property type="protein sequence ID" value="KAG5937806.1"/>
    <property type="molecule type" value="Genomic_DNA"/>
</dbReference>
<keyword evidence="2" id="KW-1185">Reference proteome</keyword>
<organism evidence="1 2">
    <name type="scientific">Claviceps pazoutovae</name>
    <dbReference type="NCBI Taxonomy" id="1649127"/>
    <lineage>
        <taxon>Eukaryota</taxon>
        <taxon>Fungi</taxon>
        <taxon>Dikarya</taxon>
        <taxon>Ascomycota</taxon>
        <taxon>Pezizomycotina</taxon>
        <taxon>Sordariomycetes</taxon>
        <taxon>Hypocreomycetidae</taxon>
        <taxon>Hypocreales</taxon>
        <taxon>Clavicipitaceae</taxon>
        <taxon>Claviceps</taxon>
    </lineage>
</organism>
<gene>
    <name evidence="1" type="ORF">E4U60_001731</name>
</gene>
<sequence length="112" mass="12616">MIENVVVPRPVFTTTESHNHMLSKSTLFDNCGAMHVVNNEALLDQFAFGDYVDMKSSYHRYVLEDKILRAGSVGPVDCQIVRNEVFGVDLAVEIPMRIDISKLQDEIVCKSL</sequence>
<proteinExistence type="predicted"/>
<evidence type="ECO:0000313" key="1">
    <source>
        <dbReference type="EMBL" id="KAG5937806.1"/>
    </source>
</evidence>
<accession>A0A9P7MCB6</accession>
<dbReference type="OrthoDB" id="4947595at2759"/>
<name>A0A9P7MCB6_9HYPO</name>
<dbReference type="AlphaFoldDB" id="A0A9P7MCB6"/>
<protein>
    <submittedName>
        <fullName evidence="1">Uncharacterized protein</fullName>
    </submittedName>
</protein>
<evidence type="ECO:0000313" key="2">
    <source>
        <dbReference type="Proteomes" id="UP000706124"/>
    </source>
</evidence>
<dbReference type="Proteomes" id="UP000706124">
    <property type="component" value="Unassembled WGS sequence"/>
</dbReference>
<reference evidence="1 2" key="1">
    <citation type="journal article" date="2020" name="bioRxiv">
        <title>Whole genome comparisons of ergot fungi reveals the divergence and evolution of species within the genus Claviceps are the result of varying mechanisms driving genome evolution and host range expansion.</title>
        <authorList>
            <person name="Wyka S.A."/>
            <person name="Mondo S.J."/>
            <person name="Liu M."/>
            <person name="Dettman J."/>
            <person name="Nalam V."/>
            <person name="Broders K.D."/>
        </authorList>
    </citation>
    <scope>NUCLEOTIDE SEQUENCE [LARGE SCALE GENOMIC DNA]</scope>
    <source>
        <strain evidence="1 2">CCC 1485</strain>
    </source>
</reference>